<dbReference type="AlphaFoldDB" id="A0A9W4J7X6"/>
<name>A0A9W4J7X6_9EURO</name>
<dbReference type="SUPFAM" id="SSF54695">
    <property type="entry name" value="POZ domain"/>
    <property type="match status" value="1"/>
</dbReference>
<comment type="caution">
    <text evidence="2">The sequence shown here is derived from an EMBL/GenBank/DDBJ whole genome shotgun (WGS) entry which is preliminary data.</text>
</comment>
<dbReference type="InterPro" id="IPR011333">
    <property type="entry name" value="SKP1/BTB/POZ_sf"/>
</dbReference>
<dbReference type="SMART" id="SM00225">
    <property type="entry name" value="BTB"/>
    <property type="match status" value="1"/>
</dbReference>
<evidence type="ECO:0000313" key="3">
    <source>
        <dbReference type="Proteomes" id="UP001152646"/>
    </source>
</evidence>
<evidence type="ECO:0000313" key="2">
    <source>
        <dbReference type="EMBL" id="CAG8380322.1"/>
    </source>
</evidence>
<sequence length="237" mass="26909">MKSRWPTLLSISRLPLYHGTNVRIRIGSSDHEFEVSKDLLCKESAYFRAMLEGNFAEKEQQSVTMESVEGVVSVQSFEALMQWFYMHKIHFDSKIPGDQISAVIELIRLAYMCNITGMDTEMAQYIKDILVANPDPRNSRTYHIADSNTHCLTSQHIISATLLPQGHPVRRVLAAASVEGYLRTGNYKFRKETHEHPAFGADLLHEVRLALNGSRQEKRYTIIRDPISGLDITLGSD</sequence>
<dbReference type="Pfam" id="PF00651">
    <property type="entry name" value="BTB"/>
    <property type="match status" value="1"/>
</dbReference>
<dbReference type="PROSITE" id="PS50097">
    <property type="entry name" value="BTB"/>
    <property type="match status" value="1"/>
</dbReference>
<dbReference type="CDD" id="cd01165">
    <property type="entry name" value="BTB_POZ"/>
    <property type="match status" value="1"/>
</dbReference>
<feature type="domain" description="BTB" evidence="1">
    <location>
        <begin position="20"/>
        <end position="93"/>
    </location>
</feature>
<dbReference type="Gene3D" id="3.30.710.10">
    <property type="entry name" value="Potassium Channel Kv1.1, Chain A"/>
    <property type="match status" value="1"/>
</dbReference>
<accession>A0A9W4J7X6</accession>
<dbReference type="OrthoDB" id="194443at2759"/>
<protein>
    <recommendedName>
        <fullName evidence="1">BTB domain-containing protein</fullName>
    </recommendedName>
</protein>
<proteinExistence type="predicted"/>
<dbReference type="EMBL" id="CAJVPA010000186">
    <property type="protein sequence ID" value="CAG8380322.1"/>
    <property type="molecule type" value="Genomic_DNA"/>
</dbReference>
<reference evidence="2" key="1">
    <citation type="submission" date="2021-07" db="EMBL/GenBank/DDBJ databases">
        <authorList>
            <person name="Branca A.L. A."/>
        </authorList>
    </citation>
    <scope>NUCLEOTIDE SEQUENCE</scope>
</reference>
<evidence type="ECO:0000259" key="1">
    <source>
        <dbReference type="PROSITE" id="PS50097"/>
    </source>
</evidence>
<dbReference type="InterPro" id="IPR000210">
    <property type="entry name" value="BTB/POZ_dom"/>
</dbReference>
<gene>
    <name evidence="2" type="ORF">PSALAMII_LOCUS5942</name>
</gene>
<dbReference type="PANTHER" id="PTHR47843:SF2">
    <property type="entry name" value="BTB DOMAIN-CONTAINING PROTEIN"/>
    <property type="match status" value="1"/>
</dbReference>
<dbReference type="PANTHER" id="PTHR47843">
    <property type="entry name" value="BTB DOMAIN-CONTAINING PROTEIN-RELATED"/>
    <property type="match status" value="1"/>
</dbReference>
<dbReference type="Proteomes" id="UP001152646">
    <property type="component" value="Unassembled WGS sequence"/>
</dbReference>
<organism evidence="2 3">
    <name type="scientific">Penicillium salamii</name>
    <dbReference type="NCBI Taxonomy" id="1612424"/>
    <lineage>
        <taxon>Eukaryota</taxon>
        <taxon>Fungi</taxon>
        <taxon>Dikarya</taxon>
        <taxon>Ascomycota</taxon>
        <taxon>Pezizomycotina</taxon>
        <taxon>Eurotiomycetes</taxon>
        <taxon>Eurotiomycetidae</taxon>
        <taxon>Eurotiales</taxon>
        <taxon>Aspergillaceae</taxon>
        <taxon>Penicillium</taxon>
    </lineage>
</organism>